<sequence length="198" mass="20864">MFCADVNQPASNGMAALTFAAAAGRHQVVDLLLRYRPALNQVDQNGHTALLHAILRGHSDVAKLLLTCDLYASQHHRNFAAQQALVAAAAIGDMKLLQYLLHPGAFQCNVNAVDPTHGETPLTSAAGHGKSSVCEFLVRHSKASVEARNKGGATALLCAVKQGEWDTADLLLNLGASLESRDPAGKTPLITASCNGHL</sequence>
<dbReference type="Gene3D" id="1.25.40.20">
    <property type="entry name" value="Ankyrin repeat-containing domain"/>
    <property type="match status" value="2"/>
</dbReference>
<accession>H2Y6U8</accession>
<protein>
    <submittedName>
        <fullName evidence="4">Uncharacterized protein</fullName>
    </submittedName>
</protein>
<dbReference type="AlphaFoldDB" id="H2Y6U8"/>
<reference evidence="5" key="1">
    <citation type="submission" date="2003-08" db="EMBL/GenBank/DDBJ databases">
        <authorList>
            <person name="Birren B."/>
            <person name="Nusbaum C."/>
            <person name="Abebe A."/>
            <person name="Abouelleil A."/>
            <person name="Adekoya E."/>
            <person name="Ait-zahra M."/>
            <person name="Allen N."/>
            <person name="Allen T."/>
            <person name="An P."/>
            <person name="Anderson M."/>
            <person name="Anderson S."/>
            <person name="Arachchi H."/>
            <person name="Armbruster J."/>
            <person name="Bachantsang P."/>
            <person name="Baldwin J."/>
            <person name="Barry A."/>
            <person name="Bayul T."/>
            <person name="Blitshsteyn B."/>
            <person name="Bloom T."/>
            <person name="Blye J."/>
            <person name="Boguslavskiy L."/>
            <person name="Borowsky M."/>
            <person name="Boukhgalter B."/>
            <person name="Brunache A."/>
            <person name="Butler J."/>
            <person name="Calixte N."/>
            <person name="Calvo S."/>
            <person name="Camarata J."/>
            <person name="Campo K."/>
            <person name="Chang J."/>
            <person name="Cheshatsang Y."/>
            <person name="Citroen M."/>
            <person name="Collymore A."/>
            <person name="Considine T."/>
            <person name="Cook A."/>
            <person name="Cooke P."/>
            <person name="Corum B."/>
            <person name="Cuomo C."/>
            <person name="David R."/>
            <person name="Dawoe T."/>
            <person name="Degray S."/>
            <person name="Dodge S."/>
            <person name="Dooley K."/>
            <person name="Dorje P."/>
            <person name="Dorjee K."/>
            <person name="Dorris L."/>
            <person name="Duffey N."/>
            <person name="Dupes A."/>
            <person name="Elkins T."/>
            <person name="Engels R."/>
            <person name="Erickson J."/>
            <person name="Farina A."/>
            <person name="Faro S."/>
            <person name="Ferreira P."/>
            <person name="Fischer H."/>
            <person name="Fitzgerald M."/>
            <person name="Foley K."/>
            <person name="Gage D."/>
            <person name="Galagan J."/>
            <person name="Gearin G."/>
            <person name="Gnerre S."/>
            <person name="Gnirke A."/>
            <person name="Goyette A."/>
            <person name="Graham J."/>
            <person name="Grandbois E."/>
            <person name="Gyaltsen K."/>
            <person name="Hafez N."/>
            <person name="Hagopian D."/>
            <person name="Hagos B."/>
            <person name="Hall J."/>
            <person name="Hatcher B."/>
            <person name="Heller A."/>
            <person name="Higgins H."/>
            <person name="Honan T."/>
            <person name="Horn A."/>
            <person name="Houde N."/>
            <person name="Hughes L."/>
            <person name="Hulme W."/>
            <person name="Husby E."/>
            <person name="Iliev I."/>
            <person name="Jaffe D."/>
            <person name="Jones C."/>
            <person name="Kamal M."/>
            <person name="Kamat A."/>
            <person name="Kamvysselis M."/>
            <person name="Karlsson E."/>
            <person name="Kells C."/>
            <person name="Kieu A."/>
            <person name="Kisner P."/>
            <person name="Kodira C."/>
            <person name="Kulbokas E."/>
            <person name="Labutti K."/>
            <person name="Lama D."/>
            <person name="Landers T."/>
            <person name="Leger J."/>
            <person name="Levine S."/>
            <person name="Lewis D."/>
            <person name="Lewis T."/>
            <person name="Lindblad-toh K."/>
            <person name="Liu X."/>
            <person name="Lokyitsang T."/>
            <person name="Lokyitsang Y."/>
            <person name="Lucien O."/>
            <person name="Lui A."/>
            <person name="Ma L.J."/>
            <person name="Mabbitt R."/>
            <person name="Macdonald J."/>
            <person name="Maclean C."/>
            <person name="Major J."/>
            <person name="Manning J."/>
            <person name="Marabella R."/>
            <person name="Maru K."/>
            <person name="Matthews C."/>
            <person name="Mauceli E."/>
            <person name="Mccarthy M."/>
            <person name="Mcdonough S."/>
            <person name="Mcghee T."/>
            <person name="Meldrim J."/>
            <person name="Meneus L."/>
            <person name="Mesirov J."/>
            <person name="Mihalev A."/>
            <person name="Mihova T."/>
            <person name="Mikkelsen T."/>
            <person name="Mlenga V."/>
            <person name="Moru K."/>
            <person name="Mozes J."/>
            <person name="Mulrain L."/>
            <person name="Munson G."/>
            <person name="Naylor J."/>
            <person name="Newes C."/>
            <person name="Nguyen C."/>
            <person name="Nguyen N."/>
            <person name="Nguyen T."/>
            <person name="Nicol R."/>
            <person name="Nielsen C."/>
            <person name="Nizzari M."/>
            <person name="Norbu C."/>
            <person name="Norbu N."/>
            <person name="O'donnell P."/>
            <person name="Okoawo O."/>
            <person name="O'leary S."/>
            <person name="Omotosho B."/>
            <person name="O'neill K."/>
            <person name="Osman S."/>
            <person name="Parker S."/>
            <person name="Perrin D."/>
            <person name="Phunkhang P."/>
            <person name="Piqani B."/>
            <person name="Purcell S."/>
            <person name="Rachupka T."/>
            <person name="Ramasamy U."/>
            <person name="Rameau R."/>
            <person name="Ray V."/>
            <person name="Raymond C."/>
            <person name="Retta R."/>
            <person name="Richardson S."/>
            <person name="Rise C."/>
            <person name="Rodriguez J."/>
            <person name="Rogers J."/>
            <person name="Rogov P."/>
            <person name="Rutman M."/>
            <person name="Schupbach R."/>
            <person name="Seaman C."/>
            <person name="Settipalli S."/>
            <person name="Sharpe T."/>
            <person name="Sheridan J."/>
            <person name="Sherpa N."/>
            <person name="Shi J."/>
            <person name="Smirnov S."/>
            <person name="Smith C."/>
            <person name="Sougnez C."/>
            <person name="Spencer B."/>
            <person name="Stalker J."/>
            <person name="Stange-thomann N."/>
            <person name="Stavropoulos S."/>
            <person name="Stetson K."/>
            <person name="Stone C."/>
            <person name="Stone S."/>
            <person name="Stubbs M."/>
            <person name="Talamas J."/>
            <person name="Tchuinga P."/>
            <person name="Tenzing P."/>
            <person name="Tesfaye S."/>
            <person name="Theodore J."/>
            <person name="Thoulutsang Y."/>
            <person name="Topham K."/>
            <person name="Towey S."/>
            <person name="Tsamla T."/>
            <person name="Tsomo N."/>
            <person name="Vallee D."/>
            <person name="Vassiliev H."/>
            <person name="Venkataraman V."/>
            <person name="Vinson J."/>
            <person name="Vo A."/>
            <person name="Wade C."/>
            <person name="Wang S."/>
            <person name="Wangchuk T."/>
            <person name="Wangdi T."/>
            <person name="Whittaker C."/>
            <person name="Wilkinson J."/>
            <person name="Wu Y."/>
            <person name="Wyman D."/>
            <person name="Yadav S."/>
            <person name="Yang S."/>
            <person name="Yang X."/>
            <person name="Yeager S."/>
            <person name="Yee E."/>
            <person name="Young G."/>
            <person name="Zainoun J."/>
            <person name="Zembeck L."/>
            <person name="Zimmer A."/>
            <person name="Zody M."/>
            <person name="Lander E."/>
        </authorList>
    </citation>
    <scope>NUCLEOTIDE SEQUENCE [LARGE SCALE GENOMIC DNA]</scope>
</reference>
<dbReference type="GeneTree" id="ENSGT00940000173551"/>
<keyword evidence="1" id="KW-0677">Repeat</keyword>
<dbReference type="PANTHER" id="PTHR24166">
    <property type="entry name" value="ROLLING PEBBLES, ISOFORM B"/>
    <property type="match status" value="1"/>
</dbReference>
<dbReference type="PROSITE" id="PS50297">
    <property type="entry name" value="ANK_REP_REGION"/>
    <property type="match status" value="1"/>
</dbReference>
<name>H2Y6U8_CIOSA</name>
<proteinExistence type="predicted"/>
<reference evidence="4" key="3">
    <citation type="submission" date="2025-09" db="UniProtKB">
        <authorList>
            <consortium name="Ensembl"/>
        </authorList>
    </citation>
    <scope>IDENTIFICATION</scope>
</reference>
<evidence type="ECO:0000256" key="3">
    <source>
        <dbReference type="PROSITE-ProRule" id="PRU00023"/>
    </source>
</evidence>
<feature type="repeat" description="ANK" evidence="3">
    <location>
        <begin position="151"/>
        <end position="183"/>
    </location>
</feature>
<dbReference type="InterPro" id="IPR036770">
    <property type="entry name" value="Ankyrin_rpt-contain_sf"/>
</dbReference>
<evidence type="ECO:0000256" key="1">
    <source>
        <dbReference type="ARBA" id="ARBA00022737"/>
    </source>
</evidence>
<dbReference type="InParanoid" id="H2Y6U8"/>
<dbReference type="PROSITE" id="PS50088">
    <property type="entry name" value="ANK_REPEAT"/>
    <property type="match status" value="2"/>
</dbReference>
<dbReference type="eggNOG" id="KOG0504">
    <property type="taxonomic scope" value="Eukaryota"/>
</dbReference>
<keyword evidence="5" id="KW-1185">Reference proteome</keyword>
<evidence type="ECO:0000256" key="2">
    <source>
        <dbReference type="ARBA" id="ARBA00023043"/>
    </source>
</evidence>
<dbReference type="STRING" id="51511.ENSCSAVP00000001046"/>
<dbReference type="PANTHER" id="PTHR24166:SF55">
    <property type="entry name" value="ROLLING PEBBLES, ISOFORM B"/>
    <property type="match status" value="1"/>
</dbReference>
<dbReference type="Ensembl" id="ENSCSAVT00000001057.1">
    <property type="protein sequence ID" value="ENSCSAVP00000001046.1"/>
    <property type="gene ID" value="ENSCSAVG00000000581.1"/>
</dbReference>
<dbReference type="InterPro" id="IPR002110">
    <property type="entry name" value="Ankyrin_rpt"/>
</dbReference>
<dbReference type="SMART" id="SM00248">
    <property type="entry name" value="ANK"/>
    <property type="match status" value="5"/>
</dbReference>
<organism evidence="4 5">
    <name type="scientific">Ciona savignyi</name>
    <name type="common">Pacific transparent sea squirt</name>
    <dbReference type="NCBI Taxonomy" id="51511"/>
    <lineage>
        <taxon>Eukaryota</taxon>
        <taxon>Metazoa</taxon>
        <taxon>Chordata</taxon>
        <taxon>Tunicata</taxon>
        <taxon>Ascidiacea</taxon>
        <taxon>Phlebobranchia</taxon>
        <taxon>Cionidae</taxon>
        <taxon>Ciona</taxon>
    </lineage>
</organism>
<evidence type="ECO:0000313" key="4">
    <source>
        <dbReference type="Ensembl" id="ENSCSAVP00000001046.1"/>
    </source>
</evidence>
<evidence type="ECO:0000313" key="5">
    <source>
        <dbReference type="Proteomes" id="UP000007875"/>
    </source>
</evidence>
<dbReference type="Pfam" id="PF12796">
    <property type="entry name" value="Ank_2"/>
    <property type="match status" value="2"/>
</dbReference>
<dbReference type="HOGENOM" id="CLU_000134_18_0_1"/>
<dbReference type="Proteomes" id="UP000007875">
    <property type="component" value="Unassembled WGS sequence"/>
</dbReference>
<dbReference type="SUPFAM" id="SSF48403">
    <property type="entry name" value="Ankyrin repeat"/>
    <property type="match status" value="1"/>
</dbReference>
<reference evidence="4" key="2">
    <citation type="submission" date="2025-08" db="UniProtKB">
        <authorList>
            <consortium name="Ensembl"/>
        </authorList>
    </citation>
    <scope>IDENTIFICATION</scope>
</reference>
<dbReference type="InterPro" id="IPR050889">
    <property type="entry name" value="Dendritic_Spine_Reg/Scaffold"/>
</dbReference>
<keyword evidence="2 3" id="KW-0040">ANK repeat</keyword>
<feature type="repeat" description="ANK" evidence="3">
    <location>
        <begin position="12"/>
        <end position="44"/>
    </location>
</feature>